<feature type="transmembrane region" description="Helical" evidence="4">
    <location>
        <begin position="138"/>
        <end position="158"/>
    </location>
</feature>
<comment type="caution">
    <text evidence="6">The sequence shown here is derived from an EMBL/GenBank/DDBJ whole genome shotgun (WGS) entry which is preliminary data.</text>
</comment>
<dbReference type="Pfam" id="PF00512">
    <property type="entry name" value="HisKA"/>
    <property type="match status" value="1"/>
</dbReference>
<dbReference type="PANTHER" id="PTHR43547">
    <property type="entry name" value="TWO-COMPONENT HISTIDINE KINASE"/>
    <property type="match status" value="1"/>
</dbReference>
<reference evidence="6 7" key="1">
    <citation type="submission" date="2016-10" db="EMBL/GenBank/DDBJ databases">
        <title>Updated version of Genome Assembly of Janthinobacterium lividum ERGS5:01.</title>
        <authorList>
            <person name="Kumar R."/>
            <person name="Acharya V."/>
            <person name="Singh D."/>
        </authorList>
    </citation>
    <scope>NUCLEOTIDE SEQUENCE [LARGE SCALE GENOMIC DNA]</scope>
    <source>
        <strain evidence="6 7">ERGS5:01</strain>
    </source>
</reference>
<dbReference type="InterPro" id="IPR003594">
    <property type="entry name" value="HATPase_dom"/>
</dbReference>
<dbReference type="AlphaFoldDB" id="A0A1E8PUH1"/>
<feature type="transmembrane region" description="Helical" evidence="4">
    <location>
        <begin position="30"/>
        <end position="51"/>
    </location>
</feature>
<sequence length="437" mass="49304">MTQQSQTGWTHWRRRLLHALLHERLPHENLACRVAMLAAVGTLAMPLYYLLWQFFFPQSYENLTLRLTGVAICVAGLFARRFSVRWLSRYLLFALSYILPFFFTFMFLMNHASYIWSQSLLIGLVVLFHFETGLACRAYLIGTGAACLAVILQGEGAYLLQREVLQQLPLHWFTITALCVVKVGRKVLERERLAGMAAGLGSVAHELRTPLTSVEANVRGMRRLLPQLAGQADDMAPLQDAMSRIQFEVRHMQHMIDLFLMSASAVNRNLQPRQSLSMLAMVDTVLKRYPFTGKLQRASVTLDVRADFQFAGQDELCVVILLNLLRNALKAIQRAGKGRVRIIIDGARPVPRLLFIDTGCGIAKNRLPLIFERFYSYPVHNGIGIGLALCRQIVSAWQARIGCVSREHAYAIFILEFPQPVPARFHPSSVAPSSPAR</sequence>
<dbReference type="SMART" id="SM00388">
    <property type="entry name" value="HisKA"/>
    <property type="match status" value="1"/>
</dbReference>
<dbReference type="Gene3D" id="3.30.565.10">
    <property type="entry name" value="Histidine kinase-like ATPase, C-terminal domain"/>
    <property type="match status" value="1"/>
</dbReference>
<dbReference type="Pfam" id="PF02518">
    <property type="entry name" value="HATPase_c"/>
    <property type="match status" value="1"/>
</dbReference>
<dbReference type="Gene3D" id="1.10.287.130">
    <property type="match status" value="1"/>
</dbReference>
<keyword evidence="4" id="KW-1133">Transmembrane helix</keyword>
<evidence type="ECO:0000256" key="2">
    <source>
        <dbReference type="ARBA" id="ARBA00012438"/>
    </source>
</evidence>
<dbReference type="CDD" id="cd00075">
    <property type="entry name" value="HATPase"/>
    <property type="match status" value="1"/>
</dbReference>
<feature type="transmembrane region" description="Helical" evidence="4">
    <location>
        <begin position="63"/>
        <end position="79"/>
    </location>
</feature>
<feature type="domain" description="Histidine kinase" evidence="5">
    <location>
        <begin position="202"/>
        <end position="421"/>
    </location>
</feature>
<dbReference type="PANTHER" id="PTHR43547:SF2">
    <property type="entry name" value="HYBRID SIGNAL TRANSDUCTION HISTIDINE KINASE C"/>
    <property type="match status" value="1"/>
</dbReference>
<gene>
    <name evidence="6" type="ORF">BA896_013480</name>
</gene>
<name>A0A1E8PUH1_9BURK</name>
<dbReference type="EC" id="2.7.13.3" evidence="2"/>
<dbReference type="Proteomes" id="UP000092634">
    <property type="component" value="Unassembled WGS sequence"/>
</dbReference>
<dbReference type="PROSITE" id="PS50109">
    <property type="entry name" value="HIS_KIN"/>
    <property type="match status" value="1"/>
</dbReference>
<protein>
    <recommendedName>
        <fullName evidence="2">histidine kinase</fullName>
        <ecNumber evidence="2">2.7.13.3</ecNumber>
    </recommendedName>
</protein>
<keyword evidence="4" id="KW-0472">Membrane</keyword>
<keyword evidence="6" id="KW-0808">Transferase</keyword>
<organism evidence="6 7">
    <name type="scientific">Janthinobacterium lividum</name>
    <dbReference type="NCBI Taxonomy" id="29581"/>
    <lineage>
        <taxon>Bacteria</taxon>
        <taxon>Pseudomonadati</taxon>
        <taxon>Pseudomonadota</taxon>
        <taxon>Betaproteobacteria</taxon>
        <taxon>Burkholderiales</taxon>
        <taxon>Oxalobacteraceae</taxon>
        <taxon>Janthinobacterium</taxon>
    </lineage>
</organism>
<dbReference type="InterPro" id="IPR036890">
    <property type="entry name" value="HATPase_C_sf"/>
</dbReference>
<dbReference type="CDD" id="cd00082">
    <property type="entry name" value="HisKA"/>
    <property type="match status" value="1"/>
</dbReference>
<feature type="transmembrane region" description="Helical" evidence="4">
    <location>
        <begin position="91"/>
        <end position="108"/>
    </location>
</feature>
<dbReference type="SUPFAM" id="SSF55874">
    <property type="entry name" value="ATPase domain of HSP90 chaperone/DNA topoisomerase II/histidine kinase"/>
    <property type="match status" value="1"/>
</dbReference>
<evidence type="ECO:0000256" key="1">
    <source>
        <dbReference type="ARBA" id="ARBA00000085"/>
    </source>
</evidence>
<dbReference type="SUPFAM" id="SSF47384">
    <property type="entry name" value="Homodimeric domain of signal transducing histidine kinase"/>
    <property type="match status" value="1"/>
</dbReference>
<evidence type="ECO:0000256" key="4">
    <source>
        <dbReference type="SAM" id="Phobius"/>
    </source>
</evidence>
<evidence type="ECO:0000313" key="6">
    <source>
        <dbReference type="EMBL" id="OFJ49717.1"/>
    </source>
</evidence>
<comment type="catalytic activity">
    <reaction evidence="1">
        <text>ATP + protein L-histidine = ADP + protein N-phospho-L-histidine.</text>
        <dbReference type="EC" id="2.7.13.3"/>
    </reaction>
</comment>
<feature type="transmembrane region" description="Helical" evidence="4">
    <location>
        <begin position="114"/>
        <end position="131"/>
    </location>
</feature>
<evidence type="ECO:0000259" key="5">
    <source>
        <dbReference type="PROSITE" id="PS50109"/>
    </source>
</evidence>
<dbReference type="SMART" id="SM00387">
    <property type="entry name" value="HATPase_c"/>
    <property type="match status" value="1"/>
</dbReference>
<dbReference type="InterPro" id="IPR036097">
    <property type="entry name" value="HisK_dim/P_sf"/>
</dbReference>
<keyword evidence="6" id="KW-0418">Kinase</keyword>
<keyword evidence="4" id="KW-0812">Transmembrane</keyword>
<evidence type="ECO:0000313" key="7">
    <source>
        <dbReference type="Proteomes" id="UP000092634"/>
    </source>
</evidence>
<dbReference type="InterPro" id="IPR003661">
    <property type="entry name" value="HisK_dim/P_dom"/>
</dbReference>
<dbReference type="GO" id="GO:0000155">
    <property type="term" value="F:phosphorelay sensor kinase activity"/>
    <property type="evidence" value="ECO:0007669"/>
    <property type="project" value="InterPro"/>
</dbReference>
<proteinExistence type="predicted"/>
<evidence type="ECO:0000256" key="3">
    <source>
        <dbReference type="ARBA" id="ARBA00022553"/>
    </source>
</evidence>
<dbReference type="InterPro" id="IPR005467">
    <property type="entry name" value="His_kinase_dom"/>
</dbReference>
<accession>A0A1E8PUH1</accession>
<keyword evidence="3" id="KW-0597">Phosphoprotein</keyword>
<dbReference type="EMBL" id="MAQB02000001">
    <property type="protein sequence ID" value="OFJ49717.1"/>
    <property type="molecule type" value="Genomic_DNA"/>
</dbReference>